<evidence type="ECO:0000313" key="2">
    <source>
        <dbReference type="Proteomes" id="UP000008461"/>
    </source>
</evidence>
<dbReference type="AlphaFoldDB" id="F4KVE1"/>
<dbReference type="KEGG" id="hhy:Halhy_3398"/>
<dbReference type="eggNOG" id="COG4219">
    <property type="taxonomic scope" value="Bacteria"/>
</dbReference>
<name>F4KVE1_HALH1</name>
<organism evidence="1 2">
    <name type="scientific">Haliscomenobacter hydrossis (strain ATCC 27775 / DSM 1100 / LMG 10767 / O)</name>
    <dbReference type="NCBI Taxonomy" id="760192"/>
    <lineage>
        <taxon>Bacteria</taxon>
        <taxon>Pseudomonadati</taxon>
        <taxon>Bacteroidota</taxon>
        <taxon>Saprospiria</taxon>
        <taxon>Saprospirales</taxon>
        <taxon>Haliscomenobacteraceae</taxon>
        <taxon>Haliscomenobacter</taxon>
    </lineage>
</organism>
<reference key="2">
    <citation type="submission" date="2011-04" db="EMBL/GenBank/DDBJ databases">
        <title>Complete sequence of chromosome of Haliscomenobacter hydrossis DSM 1100.</title>
        <authorList>
            <consortium name="US DOE Joint Genome Institute (JGI-PGF)"/>
            <person name="Lucas S."/>
            <person name="Han J."/>
            <person name="Lapidus A."/>
            <person name="Bruce D."/>
            <person name="Goodwin L."/>
            <person name="Pitluck S."/>
            <person name="Peters L."/>
            <person name="Kyrpides N."/>
            <person name="Mavromatis K."/>
            <person name="Ivanova N."/>
            <person name="Ovchinnikova G."/>
            <person name="Pagani I."/>
            <person name="Daligault H."/>
            <person name="Detter J.C."/>
            <person name="Han C."/>
            <person name="Land M."/>
            <person name="Hauser L."/>
            <person name="Markowitz V."/>
            <person name="Cheng J.-F."/>
            <person name="Hugenholtz P."/>
            <person name="Woyke T."/>
            <person name="Wu D."/>
            <person name="Verbarg S."/>
            <person name="Frueling A."/>
            <person name="Brambilla E."/>
            <person name="Klenk H.-P."/>
            <person name="Eisen J.A."/>
        </authorList>
    </citation>
    <scope>NUCLEOTIDE SEQUENCE</scope>
    <source>
        <strain>DSM 1100</strain>
    </source>
</reference>
<evidence type="ECO:0000313" key="1">
    <source>
        <dbReference type="EMBL" id="AEE51254.1"/>
    </source>
</evidence>
<dbReference type="STRING" id="760192.Halhy_3398"/>
<keyword evidence="2" id="KW-1185">Reference proteome</keyword>
<gene>
    <name evidence="1" type="ordered locus">Halhy_3398</name>
</gene>
<reference evidence="1 2" key="1">
    <citation type="journal article" date="2011" name="Stand. Genomic Sci.">
        <title>Complete genome sequence of Haliscomenobacter hydrossis type strain (O).</title>
        <authorList>
            <consortium name="US DOE Joint Genome Institute (JGI-PGF)"/>
            <person name="Daligault H."/>
            <person name="Lapidus A."/>
            <person name="Zeytun A."/>
            <person name="Nolan M."/>
            <person name="Lucas S."/>
            <person name="Del Rio T.G."/>
            <person name="Tice H."/>
            <person name="Cheng J.F."/>
            <person name="Tapia R."/>
            <person name="Han C."/>
            <person name="Goodwin L."/>
            <person name="Pitluck S."/>
            <person name="Liolios K."/>
            <person name="Pagani I."/>
            <person name="Ivanova N."/>
            <person name="Huntemann M."/>
            <person name="Mavromatis K."/>
            <person name="Mikhailova N."/>
            <person name="Pati A."/>
            <person name="Chen A."/>
            <person name="Palaniappan K."/>
            <person name="Land M."/>
            <person name="Hauser L."/>
            <person name="Brambilla E.M."/>
            <person name="Rohde M."/>
            <person name="Verbarg S."/>
            <person name="Goker M."/>
            <person name="Bristow J."/>
            <person name="Eisen J.A."/>
            <person name="Markowitz V."/>
            <person name="Hugenholtz P."/>
            <person name="Kyrpides N.C."/>
            <person name="Klenk H.P."/>
            <person name="Woyke T."/>
        </authorList>
    </citation>
    <scope>NUCLEOTIDE SEQUENCE [LARGE SCALE GENOMIC DNA]</scope>
    <source>
        <strain evidence="2">ATCC 27775 / DSM 1100 / LMG 10767 / O</strain>
    </source>
</reference>
<protein>
    <submittedName>
        <fullName evidence="1">Uncharacterized protein</fullName>
    </submittedName>
</protein>
<accession>F4KVE1</accession>
<sequence length="282" mass="31273">MNRKPSCKFYAMRFALIGLLLPTLSVFSPPILARTINACSIQDTTPSAPAKKISVLLVIIDKDITTVEMEALEKIELPLNKKIVFTVDAKGKLKGFDLNSGAGGCGITVDEQELYPLVIHGVEGGCGTRSFDLAQLEKIHAGLIPENTQVILGGIPQDPQGFDAYKAKMLGIQYDEHKKRVAELEAKNWEEVTEDAHDTFSAPVSDAGIQNITTRMERCLNANKELMVVINNGKPQSSIPALKELNIKRMETHRKSKFYYLQGTTQIVRSEWLGLRVEIFTE</sequence>
<dbReference type="EMBL" id="CP002691">
    <property type="protein sequence ID" value="AEE51254.1"/>
    <property type="molecule type" value="Genomic_DNA"/>
</dbReference>
<proteinExistence type="predicted"/>
<dbReference type="Proteomes" id="UP000008461">
    <property type="component" value="Chromosome"/>
</dbReference>
<dbReference type="HOGENOM" id="CLU_986143_0_0_10"/>